<protein>
    <recommendedName>
        <fullName evidence="3">Fungal-type protein kinase domain-containing protein</fullName>
    </recommendedName>
</protein>
<evidence type="ECO:0000313" key="2">
    <source>
        <dbReference type="Proteomes" id="UP001163828"/>
    </source>
</evidence>
<dbReference type="EMBL" id="MU790844">
    <property type="protein sequence ID" value="KAJ3992554.1"/>
    <property type="molecule type" value="Genomic_DNA"/>
</dbReference>
<reference evidence="1" key="1">
    <citation type="submission" date="2022-08" db="EMBL/GenBank/DDBJ databases">
        <authorList>
            <consortium name="DOE Joint Genome Institute"/>
            <person name="Min B."/>
            <person name="Riley R."/>
            <person name="Sierra-Patev S."/>
            <person name="Naranjo-Ortiz M."/>
            <person name="Looney B."/>
            <person name="Konkel Z."/>
            <person name="Slot J.C."/>
            <person name="Sakamoto Y."/>
            <person name="Steenwyk J.L."/>
            <person name="Rokas A."/>
            <person name="Carro J."/>
            <person name="Camarero S."/>
            <person name="Ferreira P."/>
            <person name="Molpeceres G."/>
            <person name="Ruiz-Duenas F.J."/>
            <person name="Serrano A."/>
            <person name="Henrissat B."/>
            <person name="Drula E."/>
            <person name="Hughes K.W."/>
            <person name="Mata J.L."/>
            <person name="Ishikawa N.K."/>
            <person name="Vargas-Isla R."/>
            <person name="Ushijima S."/>
            <person name="Smith C.A."/>
            <person name="Ahrendt S."/>
            <person name="Andreopoulos W."/>
            <person name="He G."/>
            <person name="Labutti K."/>
            <person name="Lipzen A."/>
            <person name="Ng V."/>
            <person name="Sandor L."/>
            <person name="Barry K."/>
            <person name="Martinez A.T."/>
            <person name="Xiao Y."/>
            <person name="Gibbons J.G."/>
            <person name="Terashima K."/>
            <person name="Hibbett D.S."/>
            <person name="Grigoriev I.V."/>
        </authorList>
    </citation>
    <scope>NUCLEOTIDE SEQUENCE</scope>
    <source>
        <strain evidence="1">TFB10827</strain>
    </source>
</reference>
<dbReference type="Proteomes" id="UP001163828">
    <property type="component" value="Unassembled WGS sequence"/>
</dbReference>
<gene>
    <name evidence="1" type="ORF">F5050DRAFT_1715192</name>
</gene>
<keyword evidence="2" id="KW-1185">Reference proteome</keyword>
<evidence type="ECO:0000313" key="1">
    <source>
        <dbReference type="EMBL" id="KAJ3992554.1"/>
    </source>
</evidence>
<evidence type="ECO:0008006" key="3">
    <source>
        <dbReference type="Google" id="ProtNLM"/>
    </source>
</evidence>
<accession>A0ABQ8Q243</accession>
<name>A0ABQ8Q243_9AGAR</name>
<sequence>MQLEILQEENKVSYSLNRDVATTFPKPPRVQRDPSAHGSITGATLVDFTKSDFDQSILFAGLMAHACETQQKNLWKLNRNDKDLEYNGLEHENIQMRVDEDEMDSKQHRWPQRLGTFSYLALYEIQLNSGRAYATAQT</sequence>
<comment type="caution">
    <text evidence="1">The sequence shown here is derived from an EMBL/GenBank/DDBJ whole genome shotgun (WGS) entry which is preliminary data.</text>
</comment>
<organism evidence="1 2">
    <name type="scientific">Lentinula boryana</name>
    <dbReference type="NCBI Taxonomy" id="40481"/>
    <lineage>
        <taxon>Eukaryota</taxon>
        <taxon>Fungi</taxon>
        <taxon>Dikarya</taxon>
        <taxon>Basidiomycota</taxon>
        <taxon>Agaricomycotina</taxon>
        <taxon>Agaricomycetes</taxon>
        <taxon>Agaricomycetidae</taxon>
        <taxon>Agaricales</taxon>
        <taxon>Marasmiineae</taxon>
        <taxon>Omphalotaceae</taxon>
        <taxon>Lentinula</taxon>
    </lineage>
</organism>
<proteinExistence type="predicted"/>